<dbReference type="Proteomes" id="UP000661507">
    <property type="component" value="Unassembled WGS sequence"/>
</dbReference>
<evidence type="ECO:0000313" key="3">
    <source>
        <dbReference type="Proteomes" id="UP000661507"/>
    </source>
</evidence>
<reference evidence="2" key="1">
    <citation type="journal article" date="2014" name="Int. J. Syst. Evol. Microbiol.">
        <title>Complete genome sequence of Corynebacterium casei LMG S-19264T (=DSM 44701T), isolated from a smear-ripened cheese.</title>
        <authorList>
            <consortium name="US DOE Joint Genome Institute (JGI-PGF)"/>
            <person name="Walter F."/>
            <person name="Albersmeier A."/>
            <person name="Kalinowski J."/>
            <person name="Ruckert C."/>
        </authorList>
    </citation>
    <scope>NUCLEOTIDE SEQUENCE</scope>
    <source>
        <strain evidence="2">CGMCC 1.3617</strain>
    </source>
</reference>
<dbReference type="RefSeq" id="WP_188969013.1">
    <property type="nucleotide sequence ID" value="NZ_BMKW01000008.1"/>
</dbReference>
<dbReference type="AlphaFoldDB" id="A0A917KRV4"/>
<proteinExistence type="predicted"/>
<accession>A0A917KRV4</accession>
<dbReference type="Pfam" id="PF05990">
    <property type="entry name" value="DUF900"/>
    <property type="match status" value="1"/>
</dbReference>
<reference evidence="2" key="2">
    <citation type="submission" date="2020-09" db="EMBL/GenBank/DDBJ databases">
        <authorList>
            <person name="Sun Q."/>
            <person name="Zhou Y."/>
        </authorList>
    </citation>
    <scope>NUCLEOTIDE SEQUENCE</scope>
    <source>
        <strain evidence="2">CGMCC 1.3617</strain>
    </source>
</reference>
<evidence type="ECO:0000256" key="1">
    <source>
        <dbReference type="SAM" id="Phobius"/>
    </source>
</evidence>
<keyword evidence="1" id="KW-1133">Transmembrane helix</keyword>
<keyword evidence="1" id="KW-0812">Transmembrane</keyword>
<dbReference type="InterPro" id="IPR010297">
    <property type="entry name" value="DUF900_hydrolase"/>
</dbReference>
<gene>
    <name evidence="2" type="ORF">GCM10011320_35570</name>
</gene>
<evidence type="ECO:0000313" key="2">
    <source>
        <dbReference type="EMBL" id="GGJ25098.1"/>
    </source>
</evidence>
<keyword evidence="1" id="KW-0472">Membrane</keyword>
<protein>
    <recommendedName>
        <fullName evidence="4">Alpha/beta hydrolase</fullName>
    </recommendedName>
</protein>
<dbReference type="EMBL" id="BMKW01000008">
    <property type="protein sequence ID" value="GGJ25098.1"/>
    <property type="molecule type" value="Genomic_DNA"/>
</dbReference>
<feature type="transmembrane region" description="Helical" evidence="1">
    <location>
        <begin position="198"/>
        <end position="217"/>
    </location>
</feature>
<evidence type="ECO:0008006" key="4">
    <source>
        <dbReference type="Google" id="ProtNLM"/>
    </source>
</evidence>
<dbReference type="PANTHER" id="PTHR36513:SF1">
    <property type="entry name" value="TRANSMEMBRANE PROTEIN"/>
    <property type="match status" value="1"/>
</dbReference>
<keyword evidence="3" id="KW-1185">Reference proteome</keyword>
<organism evidence="2 3">
    <name type="scientific">Neoroseomonas lacus</name>
    <dbReference type="NCBI Taxonomy" id="287609"/>
    <lineage>
        <taxon>Bacteria</taxon>
        <taxon>Pseudomonadati</taxon>
        <taxon>Pseudomonadota</taxon>
        <taxon>Alphaproteobacteria</taxon>
        <taxon>Acetobacterales</taxon>
        <taxon>Acetobacteraceae</taxon>
        <taxon>Neoroseomonas</taxon>
    </lineage>
</organism>
<name>A0A917KRV4_9PROT</name>
<dbReference type="PANTHER" id="PTHR36513">
    <property type="entry name" value="ABC TRANSMEMBRANE TYPE-1 DOMAIN-CONTAINING PROTEIN"/>
    <property type="match status" value="1"/>
</dbReference>
<sequence>MARRPATDPKSLTVFYATNRRRNSDAFDAISGEEPDNRRLWLGKASVEMIGDPNDTEARRRLLAHPEIPGDDDFKDPDAGSAAQLLDAWLDNAVDRQAVALFYIHGFANSFGSAIERGAQITEFYSGHVALAPFAFSWPSDGMVIDPQKLAALVGAAISQYRSDQSDAMAAGGALSRLLREINRARLRAKKRRRLPRMVLLAHSMGNLALSAGLAVMRNGLLTAPMAGTFDHAVLVASDVPHTMLNPDEPLSEIALLASGVTVITSRDSTLSIASRIANEGSRRLGHFGPSELSLLPKGVTVVDYFLGLQAPQSKPQLFTVGGTEWDIVEHQYYRNDQKARMDLAEVLAGREPAGRVVLDPADQVQQERARHQILPFTGV</sequence>
<comment type="caution">
    <text evidence="2">The sequence shown here is derived from an EMBL/GenBank/DDBJ whole genome shotgun (WGS) entry which is preliminary data.</text>
</comment>